<reference evidence="2 3" key="1">
    <citation type="submission" date="2008-09" db="EMBL/GenBank/DDBJ databases">
        <authorList>
            <person name="Fulton L."/>
            <person name="Clifton S."/>
            <person name="Fulton B."/>
            <person name="Xu J."/>
            <person name="Minx P."/>
            <person name="Pepin K.H."/>
            <person name="Johnson M."/>
            <person name="Thiruvilangam P."/>
            <person name="Bhonagiri V."/>
            <person name="Nash W.E."/>
            <person name="Mardis E.R."/>
            <person name="Wilson R.K."/>
        </authorList>
    </citation>
    <scope>NUCLEOTIDE SEQUENCE [LARGE SCALE GENOMIC DNA]</scope>
    <source>
        <strain evidence="2 3">DSM 13275</strain>
    </source>
</reference>
<evidence type="ECO:0000259" key="1">
    <source>
        <dbReference type="PROSITE" id="PS51186"/>
    </source>
</evidence>
<dbReference type="STRING" id="500633.CLOHIR_01787"/>
<evidence type="ECO:0000313" key="2">
    <source>
        <dbReference type="EMBL" id="EEA84556.1"/>
    </source>
</evidence>
<accession>B6G0Y1</accession>
<dbReference type="eggNOG" id="COG0456">
    <property type="taxonomic scope" value="Bacteria"/>
</dbReference>
<feature type="domain" description="N-acetyltransferase" evidence="1">
    <location>
        <begin position="11"/>
        <end position="210"/>
    </location>
</feature>
<dbReference type="Gene3D" id="3.40.630.30">
    <property type="match status" value="1"/>
</dbReference>
<dbReference type="GO" id="GO:0016747">
    <property type="term" value="F:acyltransferase activity, transferring groups other than amino-acyl groups"/>
    <property type="evidence" value="ECO:0007669"/>
    <property type="project" value="InterPro"/>
</dbReference>
<dbReference type="AlphaFoldDB" id="B6G0Y1"/>
<comment type="caution">
    <text evidence="2">The sequence shown here is derived from an EMBL/GenBank/DDBJ whole genome shotgun (WGS) entry which is preliminary data.</text>
</comment>
<evidence type="ECO:0000313" key="3">
    <source>
        <dbReference type="Proteomes" id="UP000003178"/>
    </source>
</evidence>
<dbReference type="OrthoDB" id="2243440at2"/>
<reference evidence="2 3" key="2">
    <citation type="submission" date="2008-10" db="EMBL/GenBank/DDBJ databases">
        <title>Draft genome sequence of Clostridium hiranonis (DSM 13275).</title>
        <authorList>
            <person name="Sudarsanam P."/>
            <person name="Ley R."/>
            <person name="Guruge J."/>
            <person name="Turnbaugh P.J."/>
            <person name="Mahowald M."/>
            <person name="Liep D."/>
            <person name="Gordon J."/>
        </authorList>
    </citation>
    <scope>NUCLEOTIDE SEQUENCE [LARGE SCALE GENOMIC DNA]</scope>
    <source>
        <strain evidence="2 3">DSM 13275</strain>
    </source>
</reference>
<keyword evidence="3" id="KW-1185">Reference proteome</keyword>
<proteinExistence type="predicted"/>
<protein>
    <submittedName>
        <fullName evidence="2">Acetyltransferase, GNAT family</fullName>
    </submittedName>
</protein>
<dbReference type="InterPro" id="IPR000182">
    <property type="entry name" value="GNAT_dom"/>
</dbReference>
<name>B6G0Y1_PEPHT</name>
<dbReference type="Pfam" id="PF00583">
    <property type="entry name" value="Acetyltransf_1"/>
    <property type="match status" value="1"/>
</dbReference>
<dbReference type="InterPro" id="IPR016181">
    <property type="entry name" value="Acyl_CoA_acyltransferase"/>
</dbReference>
<dbReference type="CDD" id="cd04301">
    <property type="entry name" value="NAT_SF"/>
    <property type="match status" value="1"/>
</dbReference>
<dbReference type="Proteomes" id="UP000003178">
    <property type="component" value="Unassembled WGS sequence"/>
</dbReference>
<gene>
    <name evidence="2" type="ORF">CLOHIR_01787</name>
</gene>
<dbReference type="SUPFAM" id="SSF55729">
    <property type="entry name" value="Acyl-CoA N-acyltransferases (Nat)"/>
    <property type="match status" value="1"/>
</dbReference>
<sequence length="214" mass="24841">MGNEKKLEKEIVFEDYNKSHSEKLFDIIRKTWNYDQFASPKIARKLSVIFLYSCLAQQTFTKVALIDNVPVGVIMARNKSKERSNIKYKLKQFMAILSLLIHKEGRQTSKIFKGVSDTDAILLNEANRDYSGELVFFAVDSDCRGMGLGQKLFSKAKEYMKSDGMNDFYLFTDTTCNFGFYEHNGMIRRGEKREKVEVDGQIADMKFFIYDFNL</sequence>
<dbReference type="EMBL" id="ABWP01000070">
    <property type="protein sequence ID" value="EEA84556.1"/>
    <property type="molecule type" value="Genomic_DNA"/>
</dbReference>
<organism evidence="2 3">
    <name type="scientific">Peptacetobacter hiranonis (strain DSM 13275 / JCM 10541 / KCTC 15199 / TO-931)</name>
    <name type="common">Clostridium hiranonis</name>
    <dbReference type="NCBI Taxonomy" id="500633"/>
    <lineage>
        <taxon>Bacteria</taxon>
        <taxon>Bacillati</taxon>
        <taxon>Bacillota</taxon>
        <taxon>Clostridia</taxon>
        <taxon>Peptostreptococcales</taxon>
        <taxon>Peptostreptococcaceae</taxon>
        <taxon>Peptacetobacter</taxon>
    </lineage>
</organism>
<dbReference type="RefSeq" id="WP_006440649.1">
    <property type="nucleotide sequence ID" value="NZ_DS995358.1"/>
</dbReference>
<keyword evidence="2" id="KW-0808">Transferase</keyword>
<dbReference type="PROSITE" id="PS51186">
    <property type="entry name" value="GNAT"/>
    <property type="match status" value="1"/>
</dbReference>
<dbReference type="HOGENOM" id="CLU_078717_1_0_9"/>